<dbReference type="GO" id="GO:0008820">
    <property type="term" value="F:cobinamide phosphate guanylyltransferase activity"/>
    <property type="evidence" value="ECO:0007669"/>
    <property type="project" value="UniProtKB-UniRule"/>
</dbReference>
<dbReference type="EMBL" id="VRLR01000003">
    <property type="protein sequence ID" value="TXK81636.1"/>
    <property type="molecule type" value="Genomic_DNA"/>
</dbReference>
<dbReference type="NCBIfam" id="NF004469">
    <property type="entry name" value="PRK05800.1"/>
    <property type="match status" value="1"/>
</dbReference>
<evidence type="ECO:0000256" key="8">
    <source>
        <dbReference type="ARBA" id="ARBA00022573"/>
    </source>
</evidence>
<evidence type="ECO:0000256" key="5">
    <source>
        <dbReference type="ARBA" id="ARBA00004692"/>
    </source>
</evidence>
<proteinExistence type="inferred from homology"/>
<evidence type="ECO:0000256" key="7">
    <source>
        <dbReference type="ARBA" id="ARBA00007490"/>
    </source>
</evidence>
<evidence type="ECO:0000256" key="2">
    <source>
        <dbReference type="ARBA" id="ARBA00000711"/>
    </source>
</evidence>
<dbReference type="AlphaFoldDB" id="A0A5C8LWI6"/>
<dbReference type="CDD" id="cd00544">
    <property type="entry name" value="CobU"/>
    <property type="match status" value="1"/>
</dbReference>
<keyword evidence="9 14" id="KW-0808">Transferase</keyword>
<dbReference type="PANTHER" id="PTHR34848">
    <property type="match status" value="1"/>
</dbReference>
<dbReference type="InterPro" id="IPR003203">
    <property type="entry name" value="CobU/CobP"/>
</dbReference>
<evidence type="ECO:0000256" key="4">
    <source>
        <dbReference type="ARBA" id="ARBA00003889"/>
    </source>
</evidence>
<feature type="binding site" evidence="16">
    <location>
        <begin position="17"/>
        <end position="24"/>
    </location>
    <ligand>
        <name>GTP</name>
        <dbReference type="ChEBI" id="CHEBI:37565"/>
    </ligand>
</feature>
<evidence type="ECO:0000256" key="13">
    <source>
        <dbReference type="ARBA" id="ARBA00023134"/>
    </source>
</evidence>
<dbReference type="Pfam" id="PF02283">
    <property type="entry name" value="CobU"/>
    <property type="match status" value="1"/>
</dbReference>
<evidence type="ECO:0000256" key="15">
    <source>
        <dbReference type="PIRSR" id="PIRSR006135-1"/>
    </source>
</evidence>
<comment type="pathway">
    <text evidence="5 14">Cofactor biosynthesis; adenosylcobalamin biosynthesis; adenosylcobalamin from cob(II)yrinate a,c-diamide: step 6/7.</text>
</comment>
<sequence length="185" mass="20405">MADMVETTGMKKTLILGGARSGKSSLAERLAKTSELVTYIATATAFDAEMSQRIKLHQQQRPKHWHLLECPLLLSEALHQLSGSGQTVLVDCLTLWLNNQLYHSPDQNFAFLRQQLAEAVAQFEGQLILVSNEVGMGLVPLGELNRLFVDQQGWLNQQLAAVCDEVVFVAAGLPLYLKRGTDATD</sequence>
<protein>
    <recommendedName>
        <fullName evidence="14">Bifunctional adenosylcobalamin biosynthesis protein</fullName>
        <ecNumber evidence="14">2.7.1.156</ecNumber>
        <ecNumber evidence="14">2.7.7.62</ecNumber>
    </recommendedName>
</protein>
<evidence type="ECO:0000256" key="1">
    <source>
        <dbReference type="ARBA" id="ARBA00000312"/>
    </source>
</evidence>
<evidence type="ECO:0000256" key="11">
    <source>
        <dbReference type="ARBA" id="ARBA00022777"/>
    </source>
</evidence>
<comment type="catalytic activity">
    <reaction evidence="1 14">
        <text>adenosylcob(III)inamide + ATP = adenosylcob(III)inamide phosphate + ADP + H(+)</text>
        <dbReference type="Rhea" id="RHEA:15769"/>
        <dbReference type="ChEBI" id="CHEBI:2480"/>
        <dbReference type="ChEBI" id="CHEBI:15378"/>
        <dbReference type="ChEBI" id="CHEBI:30616"/>
        <dbReference type="ChEBI" id="CHEBI:58502"/>
        <dbReference type="ChEBI" id="CHEBI:456216"/>
        <dbReference type="EC" id="2.7.1.156"/>
    </reaction>
</comment>
<keyword evidence="12 14" id="KW-0067">ATP-binding</keyword>
<dbReference type="GO" id="GO:0005525">
    <property type="term" value="F:GTP binding"/>
    <property type="evidence" value="ECO:0007669"/>
    <property type="project" value="UniProtKB-UniRule"/>
</dbReference>
<feature type="binding site" evidence="16">
    <location>
        <begin position="41"/>
        <end position="43"/>
    </location>
    <ligand>
        <name>GTP</name>
        <dbReference type="ChEBI" id="CHEBI:37565"/>
    </ligand>
</feature>
<dbReference type="GO" id="GO:0009236">
    <property type="term" value="P:cobalamin biosynthetic process"/>
    <property type="evidence" value="ECO:0007669"/>
    <property type="project" value="UniProtKB-UniRule"/>
</dbReference>
<evidence type="ECO:0000256" key="3">
    <source>
        <dbReference type="ARBA" id="ARBA00001522"/>
    </source>
</evidence>
<dbReference type="GO" id="GO:0005524">
    <property type="term" value="F:ATP binding"/>
    <property type="evidence" value="ECO:0007669"/>
    <property type="project" value="UniProtKB-UniRule"/>
</dbReference>
<dbReference type="EC" id="2.7.1.156" evidence="14"/>
<gene>
    <name evidence="17" type="primary">cobU</name>
    <name evidence="17" type="ORF">FU839_06975</name>
</gene>
<dbReference type="EC" id="2.7.7.62" evidence="14"/>
<feature type="binding site" evidence="16">
    <location>
        <position position="69"/>
    </location>
    <ligand>
        <name>GTP</name>
        <dbReference type="ChEBI" id="CHEBI:37565"/>
    </ligand>
</feature>
<reference evidence="17 18" key="1">
    <citation type="submission" date="2019-08" db="EMBL/GenBank/DDBJ databases">
        <title>Draft genome analysis of Rheinheimera tangshanensis isolated from the roots of fresh rice plants (Oryza sativa).</title>
        <authorList>
            <person name="Yu Q."/>
            <person name="Qi Y."/>
            <person name="Zhang H."/>
            <person name="Pu J."/>
        </authorList>
    </citation>
    <scope>NUCLEOTIDE SEQUENCE [LARGE SCALE GENOMIC DNA]</scope>
    <source>
        <strain evidence="17 18">JA3-B52</strain>
    </source>
</reference>
<feature type="active site" description="GMP-histidine intermediate" evidence="15">
    <location>
        <position position="57"/>
    </location>
</feature>
<comment type="function">
    <text evidence="4 14">Catalyzes ATP-dependent phosphorylation of adenosylcobinamide and addition of GMP to adenosylcobinamide phosphate.</text>
</comment>
<evidence type="ECO:0000256" key="9">
    <source>
        <dbReference type="ARBA" id="ARBA00022679"/>
    </source>
</evidence>
<keyword evidence="11 14" id="KW-0418">Kinase</keyword>
<evidence type="ECO:0000256" key="6">
    <source>
        <dbReference type="ARBA" id="ARBA00005159"/>
    </source>
</evidence>
<keyword evidence="17" id="KW-0548">Nucleotidyltransferase</keyword>
<evidence type="ECO:0000313" key="17">
    <source>
        <dbReference type="EMBL" id="TXK81636.1"/>
    </source>
</evidence>
<dbReference type="SUPFAM" id="SSF52540">
    <property type="entry name" value="P-loop containing nucleoside triphosphate hydrolases"/>
    <property type="match status" value="1"/>
</dbReference>
<dbReference type="Gene3D" id="3.40.50.300">
    <property type="entry name" value="P-loop containing nucleotide triphosphate hydrolases"/>
    <property type="match status" value="1"/>
</dbReference>
<dbReference type="Proteomes" id="UP000321814">
    <property type="component" value="Unassembled WGS sequence"/>
</dbReference>
<evidence type="ECO:0000256" key="12">
    <source>
        <dbReference type="ARBA" id="ARBA00022840"/>
    </source>
</evidence>
<evidence type="ECO:0000256" key="10">
    <source>
        <dbReference type="ARBA" id="ARBA00022741"/>
    </source>
</evidence>
<keyword evidence="13 14" id="KW-0342">GTP-binding</keyword>
<comment type="pathway">
    <text evidence="6 14">Cofactor biosynthesis; adenosylcobalamin biosynthesis; adenosylcobalamin from cob(II)yrinate a,c-diamide: step 5/7.</text>
</comment>
<comment type="catalytic activity">
    <reaction evidence="2 14">
        <text>adenosylcob(III)inamide phosphate + GTP + H(+) = adenosylcob(III)inamide-GDP + diphosphate</text>
        <dbReference type="Rhea" id="RHEA:22712"/>
        <dbReference type="ChEBI" id="CHEBI:15378"/>
        <dbReference type="ChEBI" id="CHEBI:33019"/>
        <dbReference type="ChEBI" id="CHEBI:37565"/>
        <dbReference type="ChEBI" id="CHEBI:58502"/>
        <dbReference type="ChEBI" id="CHEBI:60487"/>
        <dbReference type="EC" id="2.7.7.62"/>
    </reaction>
</comment>
<name>A0A5C8LWI6_9GAMM</name>
<dbReference type="GO" id="GO:0043752">
    <property type="term" value="F:adenosylcobinamide kinase activity"/>
    <property type="evidence" value="ECO:0007669"/>
    <property type="project" value="UniProtKB-EC"/>
</dbReference>
<organism evidence="17 18">
    <name type="scientific">Rheinheimera tangshanensis</name>
    <dbReference type="NCBI Taxonomy" id="400153"/>
    <lineage>
        <taxon>Bacteria</taxon>
        <taxon>Pseudomonadati</taxon>
        <taxon>Pseudomonadota</taxon>
        <taxon>Gammaproteobacteria</taxon>
        <taxon>Chromatiales</taxon>
        <taxon>Chromatiaceae</taxon>
        <taxon>Rheinheimera</taxon>
    </lineage>
</organism>
<comment type="catalytic activity">
    <reaction evidence="3">
        <text>adenosylcob(III)inamide + GTP = adenosylcob(III)inamide phosphate + GDP + H(+)</text>
        <dbReference type="Rhea" id="RHEA:15765"/>
        <dbReference type="ChEBI" id="CHEBI:2480"/>
        <dbReference type="ChEBI" id="CHEBI:15378"/>
        <dbReference type="ChEBI" id="CHEBI:37565"/>
        <dbReference type="ChEBI" id="CHEBI:58189"/>
        <dbReference type="ChEBI" id="CHEBI:58502"/>
        <dbReference type="EC" id="2.7.1.156"/>
    </reaction>
</comment>
<dbReference type="PANTHER" id="PTHR34848:SF1">
    <property type="entry name" value="BIFUNCTIONAL ADENOSYLCOBALAMIN BIOSYNTHESIS PROTEIN COBU"/>
    <property type="match status" value="1"/>
</dbReference>
<comment type="caution">
    <text evidence="17">The sequence shown here is derived from an EMBL/GenBank/DDBJ whole genome shotgun (WGS) entry which is preliminary data.</text>
</comment>
<dbReference type="PIRSF" id="PIRSF006135">
    <property type="entry name" value="CobU"/>
    <property type="match status" value="1"/>
</dbReference>
<keyword evidence="10 14" id="KW-0547">Nucleotide-binding</keyword>
<dbReference type="UniPathway" id="UPA00148">
    <property type="reaction ID" value="UER00236"/>
</dbReference>
<dbReference type="InterPro" id="IPR027417">
    <property type="entry name" value="P-loop_NTPase"/>
</dbReference>
<feature type="binding site" evidence="16">
    <location>
        <position position="91"/>
    </location>
    <ligand>
        <name>GTP</name>
        <dbReference type="ChEBI" id="CHEBI:37565"/>
    </ligand>
</feature>
<evidence type="ECO:0000313" key="18">
    <source>
        <dbReference type="Proteomes" id="UP000321814"/>
    </source>
</evidence>
<keyword evidence="8 14" id="KW-0169">Cobalamin biosynthesis</keyword>
<dbReference type="OrthoDB" id="9788370at2"/>
<keyword evidence="18" id="KW-1185">Reference proteome</keyword>
<accession>A0A5C8LWI6</accession>
<evidence type="ECO:0000256" key="16">
    <source>
        <dbReference type="PIRSR" id="PIRSR006135-2"/>
    </source>
</evidence>
<comment type="similarity">
    <text evidence="7 14">Belongs to the CobU/CobP family.</text>
</comment>
<evidence type="ECO:0000256" key="14">
    <source>
        <dbReference type="PIRNR" id="PIRNR006135"/>
    </source>
</evidence>